<dbReference type="Gene3D" id="3.30.450.260">
    <property type="entry name" value="Haem NO binding associated domain"/>
    <property type="match status" value="1"/>
</dbReference>
<dbReference type="InterPro" id="IPR042463">
    <property type="entry name" value="HNOB_dom_associated_sf"/>
</dbReference>
<evidence type="ECO:0000256" key="9">
    <source>
        <dbReference type="SAM" id="Coils"/>
    </source>
</evidence>
<dbReference type="Pfam" id="PF00211">
    <property type="entry name" value="Guanylate_cyc"/>
    <property type="match status" value="1"/>
</dbReference>
<dbReference type="InterPro" id="IPR024096">
    <property type="entry name" value="NO_sig/Golgi_transp_ligand-bd"/>
</dbReference>
<evidence type="ECO:0000256" key="3">
    <source>
        <dbReference type="ARBA" id="ARBA00022490"/>
    </source>
</evidence>
<dbReference type="GO" id="GO:0004383">
    <property type="term" value="F:guanylate cyclase activity"/>
    <property type="evidence" value="ECO:0000318"/>
    <property type="project" value="GO_Central"/>
</dbReference>
<accession>A0A7M7NGI2</accession>
<evidence type="ECO:0000313" key="11">
    <source>
        <dbReference type="EnsemblMetazoa" id="XP_030836089"/>
    </source>
</evidence>
<feature type="domain" description="Guanylate cyclase" evidence="10">
    <location>
        <begin position="432"/>
        <end position="559"/>
    </location>
</feature>
<sequence>MSEVGIVSLTFRRVFSTFGHDDIIDDFLDNEGLDSKFSIESLTNYYDSRPNSCLEDLLIHVSTKGAKILGLEYTVFMERFGEEFFCLCFEQYGTFLQALGGSLVEFYSNIDGLQQHITSLKLTSNHKAPSFRCSTRDDDRHILLHMYTESTCISQSMAGQIKMASILLFNSFVDVQMGERVGNHSVYIIQPLLDETHPNCDKDRLGHPVQSITNMSTRRKDAKLSVDTFTSAFPFHVMFNRQLLIKQLGDTIMRMMATALAADGLNFSSYFKVLSPPLEKVTFESILANINLCYVITTTCVLSGLSSTESKYSAIEVTGQMIYVPESDCILFLGSPRVGKLEELTGRGLYLADIPIHDATRDLILVGEESRAQDGLKQRMDKLKSQVEEASGNLDSERQKNVDLLNLIFPEAVAKKLWRGEPVPAQTVEGVSMLFSDIVGFTAICSTATPFMVVNMLNSLYTEFDSFCGILDVYKVETIGDAYCVASGLHKSSNTHAQLAAKMAIKMMEAAAAVKSHQGNALRMRIGLHTGEIVAGIVGQKMPRYCLFGNNVTLANKMESHSEALKINVSPTTHVLLVECGSYHFEERSRETLPAAFPATILGNPFFLYGYDTNPEEPVDAELWGDSTHVEIPT</sequence>
<evidence type="ECO:0000256" key="8">
    <source>
        <dbReference type="RuleBase" id="RU000405"/>
    </source>
</evidence>
<dbReference type="RefSeq" id="XP_030836089.1">
    <property type="nucleotide sequence ID" value="XM_030980229.1"/>
</dbReference>
<name>A0A7M7NGI2_STRPU</name>
<evidence type="ECO:0000256" key="2">
    <source>
        <dbReference type="ARBA" id="ARBA00012202"/>
    </source>
</evidence>
<dbReference type="FunCoup" id="A0A7M7NGI2">
    <property type="interactions" value="594"/>
</dbReference>
<keyword evidence="5" id="KW-0342">GTP-binding</keyword>
<dbReference type="EnsemblMetazoa" id="XM_030980229">
    <property type="protein sequence ID" value="XP_030836089"/>
    <property type="gene ID" value="LOC100889569"/>
</dbReference>
<dbReference type="Pfam" id="PF07700">
    <property type="entry name" value="HNOB"/>
    <property type="match status" value="1"/>
</dbReference>
<feature type="coiled-coil region" evidence="9">
    <location>
        <begin position="373"/>
        <end position="400"/>
    </location>
</feature>
<comment type="similarity">
    <text evidence="8">Belongs to the adenylyl cyclase class-4/guanylyl cyclase family.</text>
</comment>
<dbReference type="GeneID" id="100889569"/>
<dbReference type="PROSITE" id="PS00452">
    <property type="entry name" value="GUANYLATE_CYCLASE_1"/>
    <property type="match status" value="1"/>
</dbReference>
<dbReference type="KEGG" id="spu:100889569"/>
<dbReference type="FunFam" id="3.30.450.260:FF:000002">
    <property type="entry name" value="guanylate cyclase soluble subunit alpha-2"/>
    <property type="match status" value="1"/>
</dbReference>
<dbReference type="InParanoid" id="A0A7M7NGI2"/>
<dbReference type="GO" id="GO:0019934">
    <property type="term" value="P:cGMP-mediated signaling"/>
    <property type="evidence" value="ECO:0000318"/>
    <property type="project" value="GO_Central"/>
</dbReference>
<dbReference type="EC" id="4.6.1.2" evidence="2"/>
<dbReference type="InterPro" id="IPR018297">
    <property type="entry name" value="A/G_cyclase_CS"/>
</dbReference>
<dbReference type="SUPFAM" id="SSF111126">
    <property type="entry name" value="Ligand-binding domain in the NO signalling and Golgi transport"/>
    <property type="match status" value="1"/>
</dbReference>
<dbReference type="Gene3D" id="3.90.1520.10">
    <property type="entry name" value="H-NOX domain"/>
    <property type="match status" value="1"/>
</dbReference>
<comment type="subcellular location">
    <subcellularLocation>
        <location evidence="1">Cytoplasm</location>
    </subcellularLocation>
</comment>
<dbReference type="GO" id="GO:0005525">
    <property type="term" value="F:GTP binding"/>
    <property type="evidence" value="ECO:0007669"/>
    <property type="project" value="UniProtKB-KW"/>
</dbReference>
<dbReference type="OMA" id="CQEVGSE"/>
<dbReference type="Gene3D" id="6.10.250.780">
    <property type="match status" value="1"/>
</dbReference>
<dbReference type="Gene3D" id="3.30.70.1230">
    <property type="entry name" value="Nucleotide cyclase"/>
    <property type="match status" value="1"/>
</dbReference>
<dbReference type="InterPro" id="IPR001054">
    <property type="entry name" value="A/G_cyclase"/>
</dbReference>
<organism evidence="11 12">
    <name type="scientific">Strongylocentrotus purpuratus</name>
    <name type="common">Purple sea urchin</name>
    <dbReference type="NCBI Taxonomy" id="7668"/>
    <lineage>
        <taxon>Eukaryota</taxon>
        <taxon>Metazoa</taxon>
        <taxon>Echinodermata</taxon>
        <taxon>Eleutherozoa</taxon>
        <taxon>Echinozoa</taxon>
        <taxon>Echinoidea</taxon>
        <taxon>Euechinoidea</taxon>
        <taxon>Echinacea</taxon>
        <taxon>Camarodonta</taxon>
        <taxon>Echinidea</taxon>
        <taxon>Strongylocentrotidae</taxon>
        <taxon>Strongylocentrotus</taxon>
    </lineage>
</organism>
<dbReference type="PROSITE" id="PS50125">
    <property type="entry name" value="GUANYLATE_CYCLASE_2"/>
    <property type="match status" value="1"/>
</dbReference>
<dbReference type="Pfam" id="PF07701">
    <property type="entry name" value="HNOBA"/>
    <property type="match status" value="1"/>
</dbReference>
<evidence type="ECO:0000256" key="5">
    <source>
        <dbReference type="ARBA" id="ARBA00023134"/>
    </source>
</evidence>
<evidence type="ECO:0000259" key="10">
    <source>
        <dbReference type="PROSITE" id="PS50125"/>
    </source>
</evidence>
<dbReference type="GO" id="GO:0070482">
    <property type="term" value="P:response to oxygen levels"/>
    <property type="evidence" value="ECO:0000318"/>
    <property type="project" value="GO_Central"/>
</dbReference>
<dbReference type="PANTHER" id="PTHR45655">
    <property type="entry name" value="GUANYLATE CYCLASE SOLUBLE SUBUNIT BETA-2"/>
    <property type="match status" value="1"/>
</dbReference>
<dbReference type="FunFam" id="3.30.70.1230:FF:000007">
    <property type="entry name" value="Guanylate cyclase soluble subunit alpha-3"/>
    <property type="match status" value="1"/>
</dbReference>
<keyword evidence="12" id="KW-1185">Reference proteome</keyword>
<dbReference type="InterPro" id="IPR029787">
    <property type="entry name" value="Nucleotide_cyclase"/>
</dbReference>
<dbReference type="InterPro" id="IPR011644">
    <property type="entry name" value="Heme_NO-bd"/>
</dbReference>
<proteinExistence type="inferred from homology"/>
<keyword evidence="6 8" id="KW-0456">Lyase</keyword>
<dbReference type="Proteomes" id="UP000007110">
    <property type="component" value="Unassembled WGS sequence"/>
</dbReference>
<evidence type="ECO:0000256" key="6">
    <source>
        <dbReference type="ARBA" id="ARBA00023239"/>
    </source>
</evidence>
<protein>
    <recommendedName>
        <fullName evidence="2">guanylate cyclase</fullName>
        <ecNumber evidence="2">4.6.1.2</ecNumber>
    </recommendedName>
</protein>
<dbReference type="SMART" id="SM00044">
    <property type="entry name" value="CYCc"/>
    <property type="match status" value="1"/>
</dbReference>
<dbReference type="SUPFAM" id="SSF55073">
    <property type="entry name" value="Nucleotide cyclase"/>
    <property type="match status" value="1"/>
</dbReference>
<keyword evidence="3" id="KW-0963">Cytoplasm</keyword>
<dbReference type="InterPro" id="IPR038158">
    <property type="entry name" value="H-NOX_domain_sf"/>
</dbReference>
<dbReference type="CTD" id="2977"/>
<evidence type="ECO:0000256" key="4">
    <source>
        <dbReference type="ARBA" id="ARBA00022741"/>
    </source>
</evidence>
<evidence type="ECO:0000313" key="12">
    <source>
        <dbReference type="Proteomes" id="UP000007110"/>
    </source>
</evidence>
<reference evidence="11" key="2">
    <citation type="submission" date="2021-01" db="UniProtKB">
        <authorList>
            <consortium name="EnsemblMetazoa"/>
        </authorList>
    </citation>
    <scope>IDENTIFICATION</scope>
</reference>
<dbReference type="GO" id="GO:0008074">
    <property type="term" value="C:guanylate cyclase complex, soluble"/>
    <property type="evidence" value="ECO:0000318"/>
    <property type="project" value="GO_Central"/>
</dbReference>
<dbReference type="CDD" id="cd07302">
    <property type="entry name" value="CHD"/>
    <property type="match status" value="1"/>
</dbReference>
<keyword evidence="4" id="KW-0547">Nucleotide-binding</keyword>
<dbReference type="PANTHER" id="PTHR45655:SF6">
    <property type="entry name" value="HEAD-SPECIFIC GUANYLATE CYCLASE"/>
    <property type="match status" value="1"/>
</dbReference>
<reference evidence="12" key="1">
    <citation type="submission" date="2015-02" db="EMBL/GenBank/DDBJ databases">
        <title>Genome sequencing for Strongylocentrotus purpuratus.</title>
        <authorList>
            <person name="Murali S."/>
            <person name="Liu Y."/>
            <person name="Vee V."/>
            <person name="English A."/>
            <person name="Wang M."/>
            <person name="Skinner E."/>
            <person name="Han Y."/>
            <person name="Muzny D.M."/>
            <person name="Worley K.C."/>
            <person name="Gibbs R.A."/>
        </authorList>
    </citation>
    <scope>NUCLEOTIDE SEQUENCE</scope>
</reference>
<evidence type="ECO:0000256" key="7">
    <source>
        <dbReference type="ARBA" id="ARBA00023293"/>
    </source>
</evidence>
<dbReference type="InterPro" id="IPR011645">
    <property type="entry name" value="HNOB_dom_associated"/>
</dbReference>
<dbReference type="GO" id="GO:0020037">
    <property type="term" value="F:heme binding"/>
    <property type="evidence" value="ECO:0007669"/>
    <property type="project" value="InterPro"/>
</dbReference>
<evidence type="ECO:0000256" key="1">
    <source>
        <dbReference type="ARBA" id="ARBA00004496"/>
    </source>
</evidence>
<dbReference type="AlphaFoldDB" id="A0A7M7NGI2"/>
<keyword evidence="9" id="KW-0175">Coiled coil</keyword>
<keyword evidence="7" id="KW-0141">cGMP biosynthesis</keyword>
<dbReference type="OrthoDB" id="6127067at2759"/>